<evidence type="ECO:0000313" key="2">
    <source>
        <dbReference type="Proteomes" id="UP001153148"/>
    </source>
</evidence>
<dbReference type="Proteomes" id="UP001153148">
    <property type="component" value="Unassembled WGS sequence"/>
</dbReference>
<dbReference type="EMBL" id="CAJPIN010001944">
    <property type="protein sequence ID" value="CAG2054981.1"/>
    <property type="molecule type" value="Genomic_DNA"/>
</dbReference>
<comment type="caution">
    <text evidence="1">The sequence shown here is derived from an EMBL/GenBank/DDBJ whole genome shotgun (WGS) entry which is preliminary data.</text>
</comment>
<evidence type="ECO:0000313" key="1">
    <source>
        <dbReference type="EMBL" id="CAG2054981.1"/>
    </source>
</evidence>
<gene>
    <name evidence="1" type="ORF">TPAB3V08_LOCUS1997</name>
</gene>
<proteinExistence type="predicted"/>
<name>A0ABN7NGI7_TIMPD</name>
<protein>
    <submittedName>
        <fullName evidence="1">Uncharacterized protein</fullName>
    </submittedName>
</protein>
<accession>A0ABN7NGI7</accession>
<reference evidence="1" key="1">
    <citation type="submission" date="2021-03" db="EMBL/GenBank/DDBJ databases">
        <authorList>
            <person name="Tran Van P."/>
        </authorList>
    </citation>
    <scope>NUCLEOTIDE SEQUENCE</scope>
</reference>
<sequence>MDLGTLYITCSKRLKKDKNIELENYTAKRIHAPIHPFVIKLRSLKTKVKHSKARFRFKTVLLKRSLVSEDDQSPMLPNRKQFWMNELGRLNLEEVNPHLRGGRVENRLGKPPPVHPTEIRTSISPSLVVWLNMTGALANYATEAAVTLAKPSVEGLKLAKGAQQNPRKVESLFHTCLCTRRTAETNAMRS</sequence>
<organism evidence="1 2">
    <name type="scientific">Timema podura</name>
    <name type="common">Walking stick</name>
    <dbReference type="NCBI Taxonomy" id="61482"/>
    <lineage>
        <taxon>Eukaryota</taxon>
        <taxon>Metazoa</taxon>
        <taxon>Ecdysozoa</taxon>
        <taxon>Arthropoda</taxon>
        <taxon>Hexapoda</taxon>
        <taxon>Insecta</taxon>
        <taxon>Pterygota</taxon>
        <taxon>Neoptera</taxon>
        <taxon>Polyneoptera</taxon>
        <taxon>Phasmatodea</taxon>
        <taxon>Timematodea</taxon>
        <taxon>Timematoidea</taxon>
        <taxon>Timematidae</taxon>
        <taxon>Timema</taxon>
    </lineage>
</organism>
<keyword evidence="2" id="KW-1185">Reference proteome</keyword>